<dbReference type="Proteomes" id="UP000410492">
    <property type="component" value="Unassembled WGS sequence"/>
</dbReference>
<gene>
    <name evidence="1" type="ORF">CALMAC_LOCUS8465</name>
</gene>
<dbReference type="AlphaFoldDB" id="A0A653CEZ5"/>
<organism evidence="1 2">
    <name type="scientific">Callosobruchus maculatus</name>
    <name type="common">Southern cowpea weevil</name>
    <name type="synonym">Pulse bruchid</name>
    <dbReference type="NCBI Taxonomy" id="64391"/>
    <lineage>
        <taxon>Eukaryota</taxon>
        <taxon>Metazoa</taxon>
        <taxon>Ecdysozoa</taxon>
        <taxon>Arthropoda</taxon>
        <taxon>Hexapoda</taxon>
        <taxon>Insecta</taxon>
        <taxon>Pterygota</taxon>
        <taxon>Neoptera</taxon>
        <taxon>Endopterygota</taxon>
        <taxon>Coleoptera</taxon>
        <taxon>Polyphaga</taxon>
        <taxon>Cucujiformia</taxon>
        <taxon>Chrysomeloidea</taxon>
        <taxon>Chrysomelidae</taxon>
        <taxon>Bruchinae</taxon>
        <taxon>Bruchini</taxon>
        <taxon>Callosobruchus</taxon>
    </lineage>
</organism>
<sequence length="99" mass="11311">MFAKQLVKVEIIIISQFLKYITCIHKISTVLVPTKTDKFHKYWQRCQLTVCLLHSQVLRSTLIPQLRTGEQRARATTATNQHEKMKLALGGGIRSVGTF</sequence>
<name>A0A653CEZ5_CALMS</name>
<dbReference type="EMBL" id="CAACVG010007623">
    <property type="protein sequence ID" value="VEN46333.1"/>
    <property type="molecule type" value="Genomic_DNA"/>
</dbReference>
<evidence type="ECO:0000313" key="2">
    <source>
        <dbReference type="Proteomes" id="UP000410492"/>
    </source>
</evidence>
<proteinExistence type="predicted"/>
<reference evidence="1 2" key="1">
    <citation type="submission" date="2019-01" db="EMBL/GenBank/DDBJ databases">
        <authorList>
            <person name="Sayadi A."/>
        </authorList>
    </citation>
    <scope>NUCLEOTIDE SEQUENCE [LARGE SCALE GENOMIC DNA]</scope>
</reference>
<keyword evidence="2" id="KW-1185">Reference proteome</keyword>
<evidence type="ECO:0000313" key="1">
    <source>
        <dbReference type="EMBL" id="VEN46333.1"/>
    </source>
</evidence>
<protein>
    <submittedName>
        <fullName evidence="1">Uncharacterized protein</fullName>
    </submittedName>
</protein>
<accession>A0A653CEZ5</accession>